<gene>
    <name evidence="1" type="ORF">Tci_925993</name>
</gene>
<evidence type="ECO:0000313" key="1">
    <source>
        <dbReference type="EMBL" id="GFD54024.1"/>
    </source>
</evidence>
<sequence>MGRWFPKGSSFELTAFSDVDHAGCIDSRKSTSGGIQFLCDKLVSWVSKKQNCTAMSSADAEYVTLFVSCAQVMWMRTQLQDYGFIHNKIRLYCDSQSA</sequence>
<dbReference type="AlphaFoldDB" id="A0A699XBP9"/>
<feature type="non-terminal residue" evidence="1">
    <location>
        <position position="98"/>
    </location>
</feature>
<reference evidence="1" key="1">
    <citation type="journal article" date="2019" name="Sci. Rep.">
        <title>Draft genome of Tanacetum cinerariifolium, the natural source of mosquito coil.</title>
        <authorList>
            <person name="Yamashiro T."/>
            <person name="Shiraishi A."/>
            <person name="Satake H."/>
            <person name="Nakayama K."/>
        </authorList>
    </citation>
    <scope>NUCLEOTIDE SEQUENCE</scope>
</reference>
<dbReference type="PANTHER" id="PTHR11439">
    <property type="entry name" value="GAG-POL-RELATED RETROTRANSPOSON"/>
    <property type="match status" value="1"/>
</dbReference>
<comment type="caution">
    <text evidence="1">The sequence shown here is derived from an EMBL/GenBank/DDBJ whole genome shotgun (WGS) entry which is preliminary data.</text>
</comment>
<protein>
    <submittedName>
        <fullName evidence="1">Uncharacterized mitochondrial protein AtMg00810-like</fullName>
    </submittedName>
</protein>
<dbReference type="PANTHER" id="PTHR11439:SF509">
    <property type="entry name" value="RNA-DIRECTED DNA POLYMERASE"/>
    <property type="match status" value="1"/>
</dbReference>
<organism evidence="1">
    <name type="scientific">Tanacetum cinerariifolium</name>
    <name type="common">Dalmatian daisy</name>
    <name type="synonym">Chrysanthemum cinerariifolium</name>
    <dbReference type="NCBI Taxonomy" id="118510"/>
    <lineage>
        <taxon>Eukaryota</taxon>
        <taxon>Viridiplantae</taxon>
        <taxon>Streptophyta</taxon>
        <taxon>Embryophyta</taxon>
        <taxon>Tracheophyta</taxon>
        <taxon>Spermatophyta</taxon>
        <taxon>Magnoliopsida</taxon>
        <taxon>eudicotyledons</taxon>
        <taxon>Gunneridae</taxon>
        <taxon>Pentapetalae</taxon>
        <taxon>asterids</taxon>
        <taxon>campanulids</taxon>
        <taxon>Asterales</taxon>
        <taxon>Asteraceae</taxon>
        <taxon>Asteroideae</taxon>
        <taxon>Anthemideae</taxon>
        <taxon>Anthemidinae</taxon>
        <taxon>Tanacetum</taxon>
    </lineage>
</organism>
<dbReference type="CDD" id="cd09272">
    <property type="entry name" value="RNase_HI_RT_Ty1"/>
    <property type="match status" value="1"/>
</dbReference>
<proteinExistence type="predicted"/>
<accession>A0A699XBP9</accession>
<name>A0A699XBP9_TANCI</name>
<dbReference type="EMBL" id="BKCJ011801469">
    <property type="protein sequence ID" value="GFD54024.1"/>
    <property type="molecule type" value="Genomic_DNA"/>
</dbReference>